<dbReference type="STRING" id="22663.A0A2I0I5W1"/>
<dbReference type="InterPro" id="IPR040389">
    <property type="entry name" value="SMR"/>
</dbReference>
<accession>A0A2I0I5W1</accession>
<dbReference type="PANTHER" id="PTHR33142">
    <property type="entry name" value="CYCLIN-DEPENDENT PROTEIN KINASE INHIBITOR SMR13"/>
    <property type="match status" value="1"/>
</dbReference>
<organism evidence="1 2">
    <name type="scientific">Punica granatum</name>
    <name type="common">Pomegranate</name>
    <dbReference type="NCBI Taxonomy" id="22663"/>
    <lineage>
        <taxon>Eukaryota</taxon>
        <taxon>Viridiplantae</taxon>
        <taxon>Streptophyta</taxon>
        <taxon>Embryophyta</taxon>
        <taxon>Tracheophyta</taxon>
        <taxon>Spermatophyta</taxon>
        <taxon>Magnoliopsida</taxon>
        <taxon>eudicotyledons</taxon>
        <taxon>Gunneridae</taxon>
        <taxon>Pentapetalae</taxon>
        <taxon>rosids</taxon>
        <taxon>malvids</taxon>
        <taxon>Myrtales</taxon>
        <taxon>Lythraceae</taxon>
        <taxon>Punica</taxon>
    </lineage>
</organism>
<evidence type="ECO:0000313" key="1">
    <source>
        <dbReference type="EMBL" id="PKI39362.1"/>
    </source>
</evidence>
<evidence type="ECO:0000313" key="2">
    <source>
        <dbReference type="Proteomes" id="UP000233551"/>
    </source>
</evidence>
<keyword evidence="2" id="KW-1185">Reference proteome</keyword>
<sequence>MLDWLSPASHDGSVHHPPTSHLPPPPRCKHPPRPNTMSCFQASFYFSSIELVYVQSKPIKPLLNSHSSCRGETETMGVEETAAEEDCVTPKRGDCRIPENSCCPPPPPRKKPVQAIKQGPPKNGYFRPDDLDALFSVKPSKEGFL</sequence>
<dbReference type="GO" id="GO:0005634">
    <property type="term" value="C:nucleus"/>
    <property type="evidence" value="ECO:0007669"/>
    <property type="project" value="TreeGrafter"/>
</dbReference>
<comment type="caution">
    <text evidence="1">The sequence shown here is derived from an EMBL/GenBank/DDBJ whole genome shotgun (WGS) entry which is preliminary data.</text>
</comment>
<dbReference type="GeneID" id="116209339"/>
<name>A0A2I0I5W1_PUNGR</name>
<dbReference type="PANTHER" id="PTHR33142:SF15">
    <property type="entry name" value="CYCLIN-DEPENDENT PROTEIN KINASE INHIBITOR SMR4"/>
    <property type="match status" value="1"/>
</dbReference>
<dbReference type="EMBL" id="PGOL01003818">
    <property type="protein sequence ID" value="PKI39362.1"/>
    <property type="molecule type" value="Genomic_DNA"/>
</dbReference>
<proteinExistence type="predicted"/>
<reference evidence="1 2" key="1">
    <citation type="submission" date="2017-11" db="EMBL/GenBank/DDBJ databases">
        <title>De-novo sequencing of pomegranate (Punica granatum L.) genome.</title>
        <authorList>
            <person name="Akparov Z."/>
            <person name="Amiraslanov A."/>
            <person name="Hajiyeva S."/>
            <person name="Abbasov M."/>
            <person name="Kaur K."/>
            <person name="Hamwieh A."/>
            <person name="Solovyev V."/>
            <person name="Salamov A."/>
            <person name="Braich B."/>
            <person name="Kosarev P."/>
            <person name="Mahmoud A."/>
            <person name="Hajiyev E."/>
            <person name="Babayeva S."/>
            <person name="Izzatullayeva V."/>
            <person name="Mammadov A."/>
            <person name="Mammadov A."/>
            <person name="Sharifova S."/>
            <person name="Ojaghi J."/>
            <person name="Eynullazada K."/>
            <person name="Bayramov B."/>
            <person name="Abdulazimova A."/>
            <person name="Shahmuradov I."/>
        </authorList>
    </citation>
    <scope>NUCLEOTIDE SEQUENCE [LARGE SCALE GENOMIC DNA]</scope>
    <source>
        <strain evidence="2">cv. AG2017</strain>
        <tissue evidence="1">Leaf</tissue>
    </source>
</reference>
<gene>
    <name evidence="1" type="ORF">CRG98_040228</name>
</gene>
<dbReference type="AlphaFoldDB" id="A0A2I0I5W1"/>
<dbReference type="OrthoDB" id="650965at2759"/>
<dbReference type="Proteomes" id="UP000233551">
    <property type="component" value="Unassembled WGS sequence"/>
</dbReference>
<dbReference type="GO" id="GO:0004860">
    <property type="term" value="F:protein kinase inhibitor activity"/>
    <property type="evidence" value="ECO:0007669"/>
    <property type="project" value="UniProtKB-KW"/>
</dbReference>
<protein>
    <submittedName>
        <fullName evidence="1">Uncharacterized protein</fullName>
    </submittedName>
</protein>
<dbReference type="GO" id="GO:0032875">
    <property type="term" value="P:regulation of DNA endoreduplication"/>
    <property type="evidence" value="ECO:0007669"/>
    <property type="project" value="InterPro"/>
</dbReference>